<reference evidence="2" key="1">
    <citation type="submission" date="2014-11" db="EMBL/GenBank/DDBJ databases">
        <authorList>
            <person name="Otto D Thomas"/>
            <person name="Naeem Raeece"/>
        </authorList>
    </citation>
    <scope>NUCLEOTIDE SEQUENCE</scope>
</reference>
<protein>
    <submittedName>
        <fullName evidence="2">Uncharacterized protein</fullName>
    </submittedName>
</protein>
<dbReference type="AlphaFoldDB" id="A0A0G4HIE8"/>
<feature type="compositionally biased region" description="Basic residues" evidence="1">
    <location>
        <begin position="198"/>
        <end position="207"/>
    </location>
</feature>
<evidence type="ECO:0000256" key="1">
    <source>
        <dbReference type="SAM" id="MobiDB-lite"/>
    </source>
</evidence>
<feature type="region of interest" description="Disordered" evidence="1">
    <location>
        <begin position="96"/>
        <end position="218"/>
    </location>
</feature>
<dbReference type="VEuPathDB" id="CryptoDB:Cvel_27925"/>
<organism evidence="2">
    <name type="scientific">Chromera velia CCMP2878</name>
    <dbReference type="NCBI Taxonomy" id="1169474"/>
    <lineage>
        <taxon>Eukaryota</taxon>
        <taxon>Sar</taxon>
        <taxon>Alveolata</taxon>
        <taxon>Colpodellida</taxon>
        <taxon>Chromeraceae</taxon>
        <taxon>Chromera</taxon>
    </lineage>
</organism>
<name>A0A0G4HIE8_9ALVE</name>
<feature type="compositionally biased region" description="Acidic residues" evidence="1">
    <location>
        <begin position="106"/>
        <end position="115"/>
    </location>
</feature>
<gene>
    <name evidence="2" type="ORF">Cvel_27925</name>
</gene>
<dbReference type="EMBL" id="CDMZ01002795">
    <property type="protein sequence ID" value="CEM43932.1"/>
    <property type="molecule type" value="Genomic_DNA"/>
</dbReference>
<sequence length="218" mass="22751">MLAISARSGHSDAAGSPLCHQIEGGIFSASSTSTDESCPSRLNSLFRRVAHLVAAASSSTSFFPPSEPVVVVAPAQQQQPRPSGLVRHHTAFHHRQAVMSEPVPMDVEEEVEVDSEGPPTPPKSQPSDESDEEPPPLGTPSEDCDSPDNLEGEEEAEGGRGRGNPPGGPPDRSDGSEGEGGGDGDGDRGRGDQPPGRRQIRVGKGPRQKAEEAAGKDE</sequence>
<feature type="compositionally biased region" description="Basic and acidic residues" evidence="1">
    <location>
        <begin position="208"/>
        <end position="218"/>
    </location>
</feature>
<feature type="compositionally biased region" description="Acidic residues" evidence="1">
    <location>
        <begin position="142"/>
        <end position="156"/>
    </location>
</feature>
<accession>A0A0G4HIE8</accession>
<evidence type="ECO:0000313" key="2">
    <source>
        <dbReference type="EMBL" id="CEM43932.1"/>
    </source>
</evidence>
<proteinExistence type="predicted"/>